<evidence type="ECO:0000313" key="5">
    <source>
        <dbReference type="Proteomes" id="UP000001591"/>
    </source>
</evidence>
<keyword evidence="5" id="KW-1185">Reference proteome</keyword>
<feature type="chain" id="PRO_5002844338" evidence="1">
    <location>
        <begin position="20"/>
        <end position="928"/>
    </location>
</feature>
<reference evidence="4 5" key="1">
    <citation type="journal article" date="2010" name="BMC Genomics">
        <title>Metabolic flexibility revealed in the genome of the cyst-forming alpha-1 proteobacterium Rhodospirillum centenum.</title>
        <authorList>
            <person name="Lu Y.K."/>
            <person name="Marden J."/>
            <person name="Han M."/>
            <person name="Swingley W.D."/>
            <person name="Mastrian S.D."/>
            <person name="Chowdhury S.R."/>
            <person name="Hao J."/>
            <person name="Helmy T."/>
            <person name="Kim S."/>
            <person name="Kurdoglu A.A."/>
            <person name="Matthies H.J."/>
            <person name="Rollo D."/>
            <person name="Stothard P."/>
            <person name="Blankenship R.E."/>
            <person name="Bauer C.E."/>
            <person name="Touchman J.W."/>
        </authorList>
    </citation>
    <scope>NUCLEOTIDE SEQUENCE [LARGE SCALE GENOMIC DNA]</scope>
    <source>
        <strain evidence="5">ATCC 51521 / SW</strain>
    </source>
</reference>
<dbReference type="Pfam" id="PF00675">
    <property type="entry name" value="Peptidase_M16"/>
    <property type="match status" value="2"/>
</dbReference>
<dbReference type="GO" id="GO:0046872">
    <property type="term" value="F:metal ion binding"/>
    <property type="evidence" value="ECO:0007669"/>
    <property type="project" value="InterPro"/>
</dbReference>
<dbReference type="EMBL" id="CP000613">
    <property type="protein sequence ID" value="ACI98074.1"/>
    <property type="molecule type" value="Genomic_DNA"/>
</dbReference>
<evidence type="ECO:0000259" key="3">
    <source>
        <dbReference type="Pfam" id="PF05193"/>
    </source>
</evidence>
<feature type="domain" description="Peptidase M16 N-terminal" evidence="2">
    <location>
        <begin position="504"/>
        <end position="634"/>
    </location>
</feature>
<proteinExistence type="predicted"/>
<evidence type="ECO:0000259" key="2">
    <source>
        <dbReference type="Pfam" id="PF00675"/>
    </source>
</evidence>
<keyword evidence="4" id="KW-0378">Hydrolase</keyword>
<dbReference type="OrthoDB" id="9811314at2"/>
<dbReference type="Pfam" id="PF05193">
    <property type="entry name" value="Peptidase_M16_C"/>
    <property type="match status" value="2"/>
</dbReference>
<dbReference type="InterPro" id="IPR011249">
    <property type="entry name" value="Metalloenz_LuxS/M16"/>
</dbReference>
<dbReference type="Proteomes" id="UP000001591">
    <property type="component" value="Chromosome"/>
</dbReference>
<feature type="domain" description="Peptidase M16 C-terminal" evidence="3">
    <location>
        <begin position="215"/>
        <end position="391"/>
    </location>
</feature>
<organism evidence="4 5">
    <name type="scientific">Rhodospirillum centenum (strain ATCC 51521 / SW)</name>
    <dbReference type="NCBI Taxonomy" id="414684"/>
    <lineage>
        <taxon>Bacteria</taxon>
        <taxon>Pseudomonadati</taxon>
        <taxon>Pseudomonadota</taxon>
        <taxon>Alphaproteobacteria</taxon>
        <taxon>Rhodospirillales</taxon>
        <taxon>Rhodospirillaceae</taxon>
        <taxon>Rhodospirillum</taxon>
    </lineage>
</organism>
<feature type="signal peptide" evidence="1">
    <location>
        <begin position="1"/>
        <end position="19"/>
    </location>
</feature>
<dbReference type="GO" id="GO:0016787">
    <property type="term" value="F:hydrolase activity"/>
    <property type="evidence" value="ECO:0007669"/>
    <property type="project" value="UniProtKB-KW"/>
</dbReference>
<dbReference type="Gene3D" id="3.30.830.10">
    <property type="entry name" value="Metalloenzyme, LuxS/M16 peptidase-like"/>
    <property type="match status" value="4"/>
</dbReference>
<evidence type="ECO:0000256" key="1">
    <source>
        <dbReference type="SAM" id="SignalP"/>
    </source>
</evidence>
<dbReference type="RefSeq" id="WP_012565866.1">
    <property type="nucleotide sequence ID" value="NC_011420.2"/>
</dbReference>
<keyword evidence="1" id="KW-0732">Signal</keyword>
<dbReference type="KEGG" id="rce:RC1_0639"/>
<dbReference type="AlphaFoldDB" id="B6IRI8"/>
<dbReference type="PANTHER" id="PTHR11851">
    <property type="entry name" value="METALLOPROTEASE"/>
    <property type="match status" value="1"/>
</dbReference>
<dbReference type="InterPro" id="IPR007863">
    <property type="entry name" value="Peptidase_M16_C"/>
</dbReference>
<evidence type="ECO:0000313" key="4">
    <source>
        <dbReference type="EMBL" id="ACI98074.1"/>
    </source>
</evidence>
<name>B6IRI8_RHOCS</name>
<dbReference type="SUPFAM" id="SSF63411">
    <property type="entry name" value="LuxS/MPP-like metallohydrolase"/>
    <property type="match status" value="4"/>
</dbReference>
<dbReference type="HOGENOM" id="CLU_007487_0_1_5"/>
<dbReference type="PANTHER" id="PTHR11851:SF224">
    <property type="entry name" value="PROCESSING PROTEASE"/>
    <property type="match status" value="1"/>
</dbReference>
<feature type="domain" description="Peptidase M16 C-terminal" evidence="3">
    <location>
        <begin position="656"/>
        <end position="830"/>
    </location>
</feature>
<dbReference type="eggNOG" id="COG0612">
    <property type="taxonomic scope" value="Bacteria"/>
</dbReference>
<protein>
    <submittedName>
        <fullName evidence="4">Peptidase, M16 family, putative</fullName>
        <ecNumber evidence="4">3.4.24.-</ecNumber>
    </submittedName>
</protein>
<dbReference type="InterPro" id="IPR011765">
    <property type="entry name" value="Pept_M16_N"/>
</dbReference>
<dbReference type="InterPro" id="IPR050361">
    <property type="entry name" value="MPP/UQCRC_Complex"/>
</dbReference>
<accession>B6IRI8</accession>
<feature type="domain" description="Peptidase M16 N-terminal" evidence="2">
    <location>
        <begin position="57"/>
        <end position="179"/>
    </location>
</feature>
<sequence length="928" mass="100954">MQRPLRLFLSTLAVGTILAAGWSPPAALAKSKDGPGTATAAPVSLPFEKFTLGNGLRVIVHTDRKAPVVAVGIWYHVGSKDERPGRTGFAHLFEHLMFQGTENYKGEWFQPFEEVGATDQNGTTWFDRTNYFQTVPTTALEMTLWLESDRMGHFIDSVDQAKLDEQREVVKNEKRQGDNQPYGRTEYLTLAGLFPAGHPYSWSTIGSMEDLEAASLADVKDWFRTWYGPDNAVLVLAGDIDAATARPLVEKYFGDIAAGPPLPRRAAAVPDRTTNTRDVLEDRVPQPMMDRNWAVPGRNERDAALLMLASRVLGGGKTSRLFKTLVYDRQVATTASASMMPLQLASIFSVTAMPRPGQSPAAVEAEVDKVVAEFLAKGPTEEELRNARTSLRARFVRGLEKVGGFAGKATTLAEGELYHGDPAFYATWLDWIETATPADVTAAANRWLSKGWHQVDVVPVPAYTTVAAGADRSALPKVESTPALTFPALETGTLANGIPVTLARRQGVPTVEVALQFDAGYAADSAERPGVASFALDMMDEGTTSRSALRIADEMEGLGAQISGTSTVDTSVLRLSALSDRLGPSMQLFADVVRNPAFAPQEMERLRPRRLAAIQQEKAEPRLLALRVLPPALYGADHAYGKPFTGSGTEASVKAITVDDLKAFHAAWFRPDNVRIFAAGDVTLPALVEALNKAFGDWKPGKAARPAKQIAEVKRQGTRVALIDRPDSPQTMIMAGRLAPSSTVENDTAIEMANDVFGGMFTSRVNMNLREAKGWSYGAFSFLSDARGQRPWIIMAPVQSDRTAEALSEIRRELTDYAGSRPADAAETARATRSAVRSLPGRFETNGAVLSQMLADARFDRPADHIEQYQKSIAALGAKDLQAATRDFVSGDDLLWVVIGDRRKIEQGVRALNLGPVEIWDADGVRLE</sequence>
<dbReference type="STRING" id="414684.RC1_0639"/>
<dbReference type="EC" id="3.4.24.-" evidence="4"/>
<gene>
    <name evidence="4" type="ordered locus">RC1_0639</name>
</gene>